<organism evidence="2 3">
    <name type="scientific">Prorocentrum cordatum</name>
    <dbReference type="NCBI Taxonomy" id="2364126"/>
    <lineage>
        <taxon>Eukaryota</taxon>
        <taxon>Sar</taxon>
        <taxon>Alveolata</taxon>
        <taxon>Dinophyceae</taxon>
        <taxon>Prorocentrales</taxon>
        <taxon>Prorocentraceae</taxon>
        <taxon>Prorocentrum</taxon>
    </lineage>
</organism>
<gene>
    <name evidence="2" type="ORF">PCOR1329_LOCUS69848</name>
</gene>
<evidence type="ECO:0000256" key="1">
    <source>
        <dbReference type="SAM" id="MobiDB-lite"/>
    </source>
</evidence>
<keyword evidence="3" id="KW-1185">Reference proteome</keyword>
<accession>A0ABN9WVA3</accession>
<comment type="caution">
    <text evidence="2">The sequence shown here is derived from an EMBL/GenBank/DDBJ whole genome shotgun (WGS) entry which is preliminary data.</text>
</comment>
<dbReference type="EMBL" id="CAUYUJ010019186">
    <property type="protein sequence ID" value="CAK0889279.1"/>
    <property type="molecule type" value="Genomic_DNA"/>
</dbReference>
<dbReference type="Proteomes" id="UP001189429">
    <property type="component" value="Unassembled WGS sequence"/>
</dbReference>
<name>A0ABN9WVA3_9DINO</name>
<sequence>EVARLRARLLEEAQGRGVLEEAPRREAARAPAAGAQALSEAWRSLVEIRRLQEAQQARVAELRAERGQLRAWRLQQSAFEPPAPSPVPLAPARVMSKS</sequence>
<reference evidence="2" key="1">
    <citation type="submission" date="2023-10" db="EMBL/GenBank/DDBJ databases">
        <authorList>
            <person name="Chen Y."/>
            <person name="Shah S."/>
            <person name="Dougan E. K."/>
            <person name="Thang M."/>
            <person name="Chan C."/>
        </authorList>
    </citation>
    <scope>NUCLEOTIDE SEQUENCE [LARGE SCALE GENOMIC DNA]</scope>
</reference>
<protein>
    <submittedName>
        <fullName evidence="2">Uncharacterized protein</fullName>
    </submittedName>
</protein>
<evidence type="ECO:0000313" key="3">
    <source>
        <dbReference type="Proteomes" id="UP001189429"/>
    </source>
</evidence>
<feature type="non-terminal residue" evidence="2">
    <location>
        <position position="1"/>
    </location>
</feature>
<proteinExistence type="predicted"/>
<feature type="region of interest" description="Disordered" evidence="1">
    <location>
        <begin position="77"/>
        <end position="98"/>
    </location>
</feature>
<evidence type="ECO:0000313" key="2">
    <source>
        <dbReference type="EMBL" id="CAK0889279.1"/>
    </source>
</evidence>